<gene>
    <name evidence="1" type="ORF">JOC86_000045</name>
</gene>
<reference evidence="1 2" key="1">
    <citation type="submission" date="2021-01" db="EMBL/GenBank/DDBJ databases">
        <title>Genomic Encyclopedia of Type Strains, Phase IV (KMG-IV): sequencing the most valuable type-strain genomes for metagenomic binning, comparative biology and taxonomic classification.</title>
        <authorList>
            <person name="Goeker M."/>
        </authorList>
    </citation>
    <scope>NUCLEOTIDE SEQUENCE [LARGE SCALE GENOMIC DNA]</scope>
    <source>
        <strain evidence="1 2">DSM 24834</strain>
    </source>
</reference>
<keyword evidence="2" id="KW-1185">Reference proteome</keyword>
<evidence type="ECO:0000313" key="1">
    <source>
        <dbReference type="EMBL" id="MBM7583508.1"/>
    </source>
</evidence>
<proteinExistence type="predicted"/>
<protein>
    <submittedName>
        <fullName evidence="1">Uncharacterized protein</fullName>
    </submittedName>
</protein>
<comment type="caution">
    <text evidence="1">The sequence shown here is derived from an EMBL/GenBank/DDBJ whole genome shotgun (WGS) entry which is preliminary data.</text>
</comment>
<name>A0ABS2N6M9_9BACI</name>
<organism evidence="1 2">
    <name type="scientific">Rossellomorea pakistanensis</name>
    <dbReference type="NCBI Taxonomy" id="992288"/>
    <lineage>
        <taxon>Bacteria</taxon>
        <taxon>Bacillati</taxon>
        <taxon>Bacillota</taxon>
        <taxon>Bacilli</taxon>
        <taxon>Bacillales</taxon>
        <taxon>Bacillaceae</taxon>
        <taxon>Rossellomorea</taxon>
    </lineage>
</organism>
<accession>A0ABS2N6M9</accession>
<sequence>MNFKKEKQLENLHPSFVQSFLITFNQNFDDFMQEFPMKFRM</sequence>
<dbReference type="EMBL" id="JAFBDZ010000001">
    <property type="protein sequence ID" value="MBM7583508.1"/>
    <property type="molecule type" value="Genomic_DNA"/>
</dbReference>
<evidence type="ECO:0000313" key="2">
    <source>
        <dbReference type="Proteomes" id="UP001646157"/>
    </source>
</evidence>
<dbReference type="Proteomes" id="UP001646157">
    <property type="component" value="Unassembled WGS sequence"/>
</dbReference>
<dbReference type="RefSeq" id="WP_275583351.1">
    <property type="nucleotide sequence ID" value="NZ_JAFBDZ010000001.1"/>
</dbReference>